<protein>
    <submittedName>
        <fullName evidence="7">Extracellular solute-binding protein</fullName>
    </submittedName>
</protein>
<keyword evidence="2 6" id="KW-0732">Signal</keyword>
<evidence type="ECO:0000256" key="4">
    <source>
        <dbReference type="ARBA" id="ARBA00023139"/>
    </source>
</evidence>
<reference evidence="7 8" key="1">
    <citation type="journal article" date="2007" name="Int. J. Syst. Evol. Microbiol.">
        <title>Paenibacillus ginsengarvi sp. nov., isolated from soil from ginseng cultivation.</title>
        <authorList>
            <person name="Yoon M.H."/>
            <person name="Ten L.N."/>
            <person name="Im W.T."/>
        </authorList>
    </citation>
    <scope>NUCLEOTIDE SEQUENCE [LARGE SCALE GENOMIC DNA]</scope>
    <source>
        <strain evidence="7 8">KCTC 13059</strain>
    </source>
</reference>
<dbReference type="Gene3D" id="3.40.190.10">
    <property type="entry name" value="Periplasmic binding protein-like II"/>
    <property type="match status" value="1"/>
</dbReference>
<evidence type="ECO:0000313" key="8">
    <source>
        <dbReference type="Proteomes" id="UP000282311"/>
    </source>
</evidence>
<feature type="signal peptide" evidence="6">
    <location>
        <begin position="1"/>
        <end position="21"/>
    </location>
</feature>
<dbReference type="RefSeq" id="WP_120746878.1">
    <property type="nucleotide sequence ID" value="NZ_RBAH01000005.1"/>
</dbReference>
<keyword evidence="8" id="KW-1185">Reference proteome</keyword>
<dbReference type="PROSITE" id="PS51257">
    <property type="entry name" value="PROKAR_LIPOPROTEIN"/>
    <property type="match status" value="1"/>
</dbReference>
<comment type="caution">
    <text evidence="7">The sequence shown here is derived from an EMBL/GenBank/DDBJ whole genome shotgun (WGS) entry which is preliminary data.</text>
</comment>
<evidence type="ECO:0000256" key="2">
    <source>
        <dbReference type="ARBA" id="ARBA00022729"/>
    </source>
</evidence>
<dbReference type="Pfam" id="PF13416">
    <property type="entry name" value="SBP_bac_8"/>
    <property type="match status" value="1"/>
</dbReference>
<name>A0A3B0CMN9_9BACL</name>
<dbReference type="PANTHER" id="PTHR43649">
    <property type="entry name" value="ARABINOSE-BINDING PROTEIN-RELATED"/>
    <property type="match status" value="1"/>
</dbReference>
<keyword evidence="4" id="KW-0564">Palmitate</keyword>
<gene>
    <name evidence="7" type="ORF">D7M11_09055</name>
</gene>
<dbReference type="OrthoDB" id="2511924at2"/>
<accession>A0A3B0CMN9</accession>
<evidence type="ECO:0000256" key="3">
    <source>
        <dbReference type="ARBA" id="ARBA00023136"/>
    </source>
</evidence>
<dbReference type="EMBL" id="RBAH01000005">
    <property type="protein sequence ID" value="RKN85226.1"/>
    <property type="molecule type" value="Genomic_DNA"/>
</dbReference>
<evidence type="ECO:0000256" key="6">
    <source>
        <dbReference type="SAM" id="SignalP"/>
    </source>
</evidence>
<keyword evidence="3" id="KW-0472">Membrane</keyword>
<dbReference type="Proteomes" id="UP000282311">
    <property type="component" value="Unassembled WGS sequence"/>
</dbReference>
<proteinExistence type="predicted"/>
<keyword evidence="1" id="KW-1003">Cell membrane</keyword>
<evidence type="ECO:0000256" key="5">
    <source>
        <dbReference type="ARBA" id="ARBA00023288"/>
    </source>
</evidence>
<sequence>MVSIRNKTVVSFGFFAMILTAAGCSGGGNESEGIKPPVPVNEPVTVKVAASNVQFSEEDFKLYLSDPVKKKYPHITVERINTSEKGSSLNELVAAGNIPDLVGYYPGNLVNVGDLGLSYNIEELIKKHKFDLTRVVPEALDAVKMGSNQSYLTGLPSYHNPFGLFYNKDLFDKFGVAYPKDGMTWEEVRDLAVKLTRQDGGVQYRGIFADFLYRGGRQLSLPYADFQTNKASLNTDSWQELAKLWESLYNIPGLMDGAYKTISYAPNEQSFLKGELAMLAGYSNTLAALRKTPNMNWDVVTYPSNKKVPGVGHRLDSPVLSLTAQSKVKDAAFQVLETMLSDEVQTEMVRNARMTVLNSQAVKDQFGKGMADLQGKNIIAMTKPKMAKMVQVQFLNEGQVDAITNKMFQSIVDKTADINSALRLADEELNKHIESQLQKQKK</sequence>
<evidence type="ECO:0000313" key="7">
    <source>
        <dbReference type="EMBL" id="RKN85226.1"/>
    </source>
</evidence>
<dbReference type="InterPro" id="IPR006059">
    <property type="entry name" value="SBP"/>
</dbReference>
<keyword evidence="5" id="KW-0449">Lipoprotein</keyword>
<dbReference type="SUPFAM" id="SSF53850">
    <property type="entry name" value="Periplasmic binding protein-like II"/>
    <property type="match status" value="1"/>
</dbReference>
<dbReference type="InterPro" id="IPR050490">
    <property type="entry name" value="Bact_solute-bd_prot1"/>
</dbReference>
<organism evidence="7 8">
    <name type="scientific">Paenibacillus ginsengarvi</name>
    <dbReference type="NCBI Taxonomy" id="400777"/>
    <lineage>
        <taxon>Bacteria</taxon>
        <taxon>Bacillati</taxon>
        <taxon>Bacillota</taxon>
        <taxon>Bacilli</taxon>
        <taxon>Bacillales</taxon>
        <taxon>Paenibacillaceae</taxon>
        <taxon>Paenibacillus</taxon>
    </lineage>
</organism>
<feature type="chain" id="PRO_5039013818" evidence="6">
    <location>
        <begin position="22"/>
        <end position="442"/>
    </location>
</feature>
<dbReference type="AlphaFoldDB" id="A0A3B0CMN9"/>
<dbReference type="PANTHER" id="PTHR43649:SF33">
    <property type="entry name" value="POLYGALACTURONAN_RHAMNOGALACTURONAN-BINDING PROTEIN YTCQ"/>
    <property type="match status" value="1"/>
</dbReference>
<evidence type="ECO:0000256" key="1">
    <source>
        <dbReference type="ARBA" id="ARBA00022475"/>
    </source>
</evidence>